<dbReference type="GO" id="GO:0005509">
    <property type="term" value="F:calcium ion binding"/>
    <property type="evidence" value="ECO:0007669"/>
    <property type="project" value="InterPro"/>
</dbReference>
<dbReference type="AlphaFoldDB" id="A0AAD9C3L0"/>
<gene>
    <name evidence="11" type="ORF">KUDE01_007945</name>
</gene>
<keyword evidence="3 8" id="KW-0964">Secreted</keyword>
<feature type="domain" description="Phospholipase A2-like central" evidence="10">
    <location>
        <begin position="263"/>
        <end position="386"/>
    </location>
</feature>
<comment type="caution">
    <text evidence="11">The sequence shown here is derived from an EMBL/GenBank/DDBJ whole genome shotgun (WGS) entry which is preliminary data.</text>
</comment>
<name>A0AAD9C3L0_DISEL</name>
<dbReference type="InterPro" id="IPR036444">
    <property type="entry name" value="PLipase_A2_dom_sf"/>
</dbReference>
<dbReference type="GO" id="GO:0006644">
    <property type="term" value="P:phospholipid metabolic process"/>
    <property type="evidence" value="ECO:0007669"/>
    <property type="project" value="InterPro"/>
</dbReference>
<keyword evidence="4 7" id="KW-1015">Disulfide bond</keyword>
<keyword evidence="8" id="KW-0378">Hydrolase</keyword>
<reference evidence="11" key="1">
    <citation type="submission" date="2023-04" db="EMBL/GenBank/DDBJ databases">
        <title>Chromosome-level genome of Chaenocephalus aceratus.</title>
        <authorList>
            <person name="Park H."/>
        </authorList>
    </citation>
    <scope>NUCLEOTIDE SEQUENCE</scope>
    <source>
        <strain evidence="11">DE</strain>
        <tissue evidence="11">Muscle</tissue>
    </source>
</reference>
<feature type="active site" evidence="5">
    <location>
        <position position="309"/>
    </location>
</feature>
<feature type="binding site" evidence="6">
    <location>
        <position position="310"/>
    </location>
    <ligand>
        <name>Ca(2+)</name>
        <dbReference type="ChEBI" id="CHEBI:29108"/>
    </ligand>
</feature>
<dbReference type="PRINTS" id="PR00389">
    <property type="entry name" value="PHPHLIPASEA2"/>
</dbReference>
<dbReference type="GO" id="GO:0047498">
    <property type="term" value="F:calcium-dependent phospholipase A2 activity"/>
    <property type="evidence" value="ECO:0007669"/>
    <property type="project" value="TreeGrafter"/>
</dbReference>
<keyword evidence="9" id="KW-0732">Signal</keyword>
<comment type="subcellular location">
    <subcellularLocation>
        <location evidence="1 8">Secreted</location>
    </subcellularLocation>
</comment>
<dbReference type="InterPro" id="IPR033112">
    <property type="entry name" value="PLA2_Asp_AS"/>
</dbReference>
<dbReference type="FunFam" id="1.20.90.10:FF:000007">
    <property type="entry name" value="Acidic phospholipase A2"/>
    <property type="match status" value="1"/>
</dbReference>
<evidence type="ECO:0000313" key="12">
    <source>
        <dbReference type="Proteomes" id="UP001228049"/>
    </source>
</evidence>
<dbReference type="GO" id="GO:0016042">
    <property type="term" value="P:lipid catabolic process"/>
    <property type="evidence" value="ECO:0007669"/>
    <property type="project" value="InterPro"/>
</dbReference>
<accession>A0AAD9C3L0</accession>
<feature type="active site" evidence="5">
    <location>
        <position position="360"/>
    </location>
</feature>
<evidence type="ECO:0000256" key="3">
    <source>
        <dbReference type="ARBA" id="ARBA00022525"/>
    </source>
</evidence>
<evidence type="ECO:0000256" key="8">
    <source>
        <dbReference type="RuleBase" id="RU361236"/>
    </source>
</evidence>
<evidence type="ECO:0000256" key="9">
    <source>
        <dbReference type="SAM" id="SignalP"/>
    </source>
</evidence>
<dbReference type="EC" id="3.1.1.4" evidence="8"/>
<dbReference type="SUPFAM" id="SSF48619">
    <property type="entry name" value="Phospholipase A2, PLA2"/>
    <property type="match status" value="1"/>
</dbReference>
<keyword evidence="8" id="KW-0443">Lipid metabolism</keyword>
<dbReference type="InterPro" id="IPR001211">
    <property type="entry name" value="PLA2"/>
</dbReference>
<dbReference type="Proteomes" id="UP001228049">
    <property type="component" value="Unassembled WGS sequence"/>
</dbReference>
<dbReference type="EMBL" id="JASDAP010000013">
    <property type="protein sequence ID" value="KAK1892874.1"/>
    <property type="molecule type" value="Genomic_DNA"/>
</dbReference>
<dbReference type="PROSITE" id="PS00118">
    <property type="entry name" value="PA2_HIS"/>
    <property type="match status" value="1"/>
</dbReference>
<feature type="disulfide bond" evidence="7">
    <location>
        <begin position="345"/>
        <end position="357"/>
    </location>
</feature>
<dbReference type="InterPro" id="IPR016090">
    <property type="entry name" value="PLA2-like_dom"/>
</dbReference>
<keyword evidence="6" id="KW-0479">Metal-binding</keyword>
<dbReference type="InterPro" id="IPR033113">
    <property type="entry name" value="PLA2_histidine"/>
</dbReference>
<keyword evidence="6 8" id="KW-0106">Calcium</keyword>
<dbReference type="GO" id="GO:0005576">
    <property type="term" value="C:extracellular region"/>
    <property type="evidence" value="ECO:0007669"/>
    <property type="project" value="UniProtKB-SubCell"/>
</dbReference>
<evidence type="ECO:0000256" key="6">
    <source>
        <dbReference type="PIRSR" id="PIRSR601211-2"/>
    </source>
</evidence>
<sequence length="387" mass="42984">MKLTALLLLLTVVEKLNTFIANSTKRHAAFVETQKAINPGQRPLELQKLSDTRWTCRENALKTIRKVLPAAMQYLEDLRKCEPPDLAAGDAKILLRSINFEFLLCLEITTPVFLETSVTSNALQQKDLDLAAAYTVVDVVLRRVQELRTDEQFTEIFMKATTAAEALDIEIPEQIPGQGRRRKVPEKFKYSSTSANEDHHVLTLEDLTDPAQWKNIDQGLNTVHSLCEFYGFQGEEIHLKTELRVFHGTYTSCVASGALLPRALWQFGNMVSCAQPGTSALKYNDYGCWCGFGGTGAPIDEVDACCKVHDNCYKSSRKAPGCTALADLPYVLAYDFTCSNEAVTCSASNNKCQAAVCECDRVAAHCFARSTYNPENKNLDSKVLCVN</sequence>
<feature type="disulfide bond" evidence="7">
    <location>
        <begin position="290"/>
        <end position="306"/>
    </location>
</feature>
<dbReference type="SMART" id="SM00085">
    <property type="entry name" value="PA2c"/>
    <property type="match status" value="1"/>
</dbReference>
<evidence type="ECO:0000256" key="1">
    <source>
        <dbReference type="ARBA" id="ARBA00004613"/>
    </source>
</evidence>
<evidence type="ECO:0000256" key="4">
    <source>
        <dbReference type="ARBA" id="ARBA00023157"/>
    </source>
</evidence>
<evidence type="ECO:0000313" key="11">
    <source>
        <dbReference type="EMBL" id="KAK1892874.1"/>
    </source>
</evidence>
<dbReference type="GO" id="GO:0050482">
    <property type="term" value="P:arachidonate secretion"/>
    <property type="evidence" value="ECO:0007669"/>
    <property type="project" value="InterPro"/>
</dbReference>
<evidence type="ECO:0000256" key="5">
    <source>
        <dbReference type="PIRSR" id="PIRSR601211-1"/>
    </source>
</evidence>
<evidence type="ECO:0000256" key="2">
    <source>
        <dbReference type="ARBA" id="ARBA00007892"/>
    </source>
</evidence>
<feature type="chain" id="PRO_5042278244" description="Phospholipase A2" evidence="9">
    <location>
        <begin position="16"/>
        <end position="387"/>
    </location>
</feature>
<comment type="cofactor">
    <cofactor evidence="6">
        <name>Ca(2+)</name>
        <dbReference type="ChEBI" id="CHEBI:29108"/>
    </cofactor>
    <text evidence="6">Binds 1 Ca(2+) ion per subunit.</text>
</comment>
<dbReference type="PROSITE" id="PS00119">
    <property type="entry name" value="PA2_ASP"/>
    <property type="match status" value="1"/>
</dbReference>
<protein>
    <recommendedName>
        <fullName evidence="8">Phospholipase A2</fullName>
        <ecNumber evidence="8">3.1.1.4</ecNumber>
    </recommendedName>
</protein>
<keyword evidence="12" id="KW-1185">Reference proteome</keyword>
<feature type="signal peptide" evidence="9">
    <location>
        <begin position="1"/>
        <end position="15"/>
    </location>
</feature>
<dbReference type="Pfam" id="PF00068">
    <property type="entry name" value="Phospholip_A2_1"/>
    <property type="match status" value="1"/>
</dbReference>
<dbReference type="PANTHER" id="PTHR11716:SF106">
    <property type="entry name" value="PHOSPHOLIPASE A2 A2-ACTITOXIN-UCS2A-LIKE"/>
    <property type="match status" value="1"/>
</dbReference>
<feature type="disulfide bond" evidence="7">
    <location>
        <begin position="305"/>
        <end position="366"/>
    </location>
</feature>
<feature type="disulfide bond" evidence="7">
    <location>
        <begin position="322"/>
        <end position="352"/>
    </location>
</feature>
<proteinExistence type="inferred from homology"/>
<organism evidence="11 12">
    <name type="scientific">Dissostichus eleginoides</name>
    <name type="common">Patagonian toothfish</name>
    <name type="synonym">Dissostichus amissus</name>
    <dbReference type="NCBI Taxonomy" id="100907"/>
    <lineage>
        <taxon>Eukaryota</taxon>
        <taxon>Metazoa</taxon>
        <taxon>Chordata</taxon>
        <taxon>Craniata</taxon>
        <taxon>Vertebrata</taxon>
        <taxon>Euteleostomi</taxon>
        <taxon>Actinopterygii</taxon>
        <taxon>Neopterygii</taxon>
        <taxon>Teleostei</taxon>
        <taxon>Neoteleostei</taxon>
        <taxon>Acanthomorphata</taxon>
        <taxon>Eupercaria</taxon>
        <taxon>Perciformes</taxon>
        <taxon>Notothenioidei</taxon>
        <taxon>Nototheniidae</taxon>
        <taxon>Dissostichus</taxon>
    </lineage>
</organism>
<feature type="binding site" evidence="6">
    <location>
        <position position="291"/>
    </location>
    <ligand>
        <name>Ca(2+)</name>
        <dbReference type="ChEBI" id="CHEBI:29108"/>
    </ligand>
</feature>
<comment type="similarity">
    <text evidence="2">Belongs to the phospholipase A2 family. Group I subfamily. D49 sub-subfamily.</text>
</comment>
<evidence type="ECO:0000259" key="10">
    <source>
        <dbReference type="SMART" id="SM00085"/>
    </source>
</evidence>
<evidence type="ECO:0000256" key="7">
    <source>
        <dbReference type="PIRSR" id="PIRSR601211-3"/>
    </source>
</evidence>
<feature type="binding site" evidence="6">
    <location>
        <position position="293"/>
    </location>
    <ligand>
        <name>Ca(2+)</name>
        <dbReference type="ChEBI" id="CHEBI:29108"/>
    </ligand>
</feature>
<comment type="catalytic activity">
    <reaction evidence="8">
        <text>a 1,2-diacyl-sn-glycero-3-phosphocholine + H2O = a 1-acyl-sn-glycero-3-phosphocholine + a fatty acid + H(+)</text>
        <dbReference type="Rhea" id="RHEA:15801"/>
        <dbReference type="ChEBI" id="CHEBI:15377"/>
        <dbReference type="ChEBI" id="CHEBI:15378"/>
        <dbReference type="ChEBI" id="CHEBI:28868"/>
        <dbReference type="ChEBI" id="CHEBI:57643"/>
        <dbReference type="ChEBI" id="CHEBI:58168"/>
        <dbReference type="EC" id="3.1.1.4"/>
    </reaction>
</comment>
<dbReference type="CDD" id="cd00125">
    <property type="entry name" value="PLA2c"/>
    <property type="match status" value="1"/>
</dbReference>
<feature type="disulfide bond" evidence="7">
    <location>
        <begin position="312"/>
        <end position="359"/>
    </location>
</feature>
<dbReference type="PANTHER" id="PTHR11716">
    <property type="entry name" value="PHOSPHOLIPASE A2 FAMILY MEMBER"/>
    <property type="match status" value="1"/>
</dbReference>
<dbReference type="Gene3D" id="1.20.90.10">
    <property type="entry name" value="Phospholipase A2 domain"/>
    <property type="match status" value="1"/>
</dbReference>
<dbReference type="GO" id="GO:0005543">
    <property type="term" value="F:phospholipid binding"/>
    <property type="evidence" value="ECO:0007669"/>
    <property type="project" value="TreeGrafter"/>
</dbReference>